<feature type="transmembrane region" description="Helical" evidence="1">
    <location>
        <begin position="159"/>
        <end position="183"/>
    </location>
</feature>
<reference evidence="2" key="1">
    <citation type="journal article" date="2015" name="Nature">
        <title>Complex archaea that bridge the gap between prokaryotes and eukaryotes.</title>
        <authorList>
            <person name="Spang A."/>
            <person name="Saw J.H."/>
            <person name="Jorgensen S.L."/>
            <person name="Zaremba-Niedzwiedzka K."/>
            <person name="Martijn J."/>
            <person name="Lind A.E."/>
            <person name="van Eijk R."/>
            <person name="Schleper C."/>
            <person name="Guy L."/>
            <person name="Ettema T.J."/>
        </authorList>
    </citation>
    <scope>NUCLEOTIDE SEQUENCE</scope>
</reference>
<proteinExistence type="predicted"/>
<feature type="transmembrane region" description="Helical" evidence="1">
    <location>
        <begin position="128"/>
        <end position="153"/>
    </location>
</feature>
<keyword evidence="1" id="KW-0472">Membrane</keyword>
<dbReference type="EMBL" id="LAZR01013549">
    <property type="protein sequence ID" value="KKM21443.1"/>
    <property type="molecule type" value="Genomic_DNA"/>
</dbReference>
<keyword evidence="1" id="KW-0812">Transmembrane</keyword>
<comment type="caution">
    <text evidence="2">The sequence shown here is derived from an EMBL/GenBank/DDBJ whole genome shotgun (WGS) entry which is preliminary data.</text>
</comment>
<gene>
    <name evidence="2" type="ORF">LCGC14_1635430</name>
</gene>
<sequence>MKAIRYYRDQEWAVRRWDKFNDGEQEPRSFCQFWRTVLLWATLASVPIVGQLFLTHLKVVPPLAERIESQTAFDRRLDRVKRAGTPFARVVWLLLWPVRQAVYWIGQAIVNVVAFVDEQDTTGLDRIINVAAIVLLVLIGLAGLALLGMYLYMAWVANWVIFLLVASSIPTGVVLSTLALYYFGPPFLGAVLGTVELLWDVAVTSKHRICPLIAIVRGEDV</sequence>
<name>A0A0F9KGY9_9ZZZZ</name>
<keyword evidence="1" id="KW-1133">Transmembrane helix</keyword>
<evidence type="ECO:0000313" key="2">
    <source>
        <dbReference type="EMBL" id="KKM21443.1"/>
    </source>
</evidence>
<organism evidence="2">
    <name type="scientific">marine sediment metagenome</name>
    <dbReference type="NCBI Taxonomy" id="412755"/>
    <lineage>
        <taxon>unclassified sequences</taxon>
        <taxon>metagenomes</taxon>
        <taxon>ecological metagenomes</taxon>
    </lineage>
</organism>
<dbReference type="AlphaFoldDB" id="A0A0F9KGY9"/>
<feature type="transmembrane region" description="Helical" evidence="1">
    <location>
        <begin position="37"/>
        <end position="54"/>
    </location>
</feature>
<protein>
    <submittedName>
        <fullName evidence="2">Uncharacterized protein</fullName>
    </submittedName>
</protein>
<accession>A0A0F9KGY9</accession>
<evidence type="ECO:0000256" key="1">
    <source>
        <dbReference type="SAM" id="Phobius"/>
    </source>
</evidence>